<name>A0AAV4CNL8_9GAST</name>
<organism evidence="1 2">
    <name type="scientific">Plakobranchus ocellatus</name>
    <dbReference type="NCBI Taxonomy" id="259542"/>
    <lineage>
        <taxon>Eukaryota</taxon>
        <taxon>Metazoa</taxon>
        <taxon>Spiralia</taxon>
        <taxon>Lophotrochozoa</taxon>
        <taxon>Mollusca</taxon>
        <taxon>Gastropoda</taxon>
        <taxon>Heterobranchia</taxon>
        <taxon>Euthyneura</taxon>
        <taxon>Panpulmonata</taxon>
        <taxon>Sacoglossa</taxon>
        <taxon>Placobranchoidea</taxon>
        <taxon>Plakobranchidae</taxon>
        <taxon>Plakobranchus</taxon>
    </lineage>
</organism>
<dbReference type="AlphaFoldDB" id="A0AAV4CNL8"/>
<protein>
    <submittedName>
        <fullName evidence="1">Uncharacterized protein</fullName>
    </submittedName>
</protein>
<gene>
    <name evidence="1" type="ORF">PoB_005999800</name>
</gene>
<accession>A0AAV4CNL8</accession>
<comment type="caution">
    <text evidence="1">The sequence shown here is derived from an EMBL/GenBank/DDBJ whole genome shotgun (WGS) entry which is preliminary data.</text>
</comment>
<evidence type="ECO:0000313" key="1">
    <source>
        <dbReference type="EMBL" id="GFO33493.1"/>
    </source>
</evidence>
<sequence length="171" mass="19561">MQKIHPNCTITARRLRFLIASVYDKYLALNEDQRTPYLNLGVDFDYLCDTLSAYGITRSTIHSPPQDFRGVSISNLTIVELEKARKELGLSPALTRQWVINLACNADEFFNVSRLDYAIKKLMDSYCKLSSSKAVHDFVSKSDKEIIRRCLKAMCSEALDVTRRQLSDFLP</sequence>
<dbReference type="EMBL" id="BLXT01006781">
    <property type="protein sequence ID" value="GFO33493.1"/>
    <property type="molecule type" value="Genomic_DNA"/>
</dbReference>
<dbReference type="Proteomes" id="UP000735302">
    <property type="component" value="Unassembled WGS sequence"/>
</dbReference>
<evidence type="ECO:0000313" key="2">
    <source>
        <dbReference type="Proteomes" id="UP000735302"/>
    </source>
</evidence>
<keyword evidence="2" id="KW-1185">Reference proteome</keyword>
<reference evidence="1 2" key="1">
    <citation type="journal article" date="2021" name="Elife">
        <title>Chloroplast acquisition without the gene transfer in kleptoplastic sea slugs, Plakobranchus ocellatus.</title>
        <authorList>
            <person name="Maeda T."/>
            <person name="Takahashi S."/>
            <person name="Yoshida T."/>
            <person name="Shimamura S."/>
            <person name="Takaki Y."/>
            <person name="Nagai Y."/>
            <person name="Toyoda A."/>
            <person name="Suzuki Y."/>
            <person name="Arimoto A."/>
            <person name="Ishii H."/>
            <person name="Satoh N."/>
            <person name="Nishiyama T."/>
            <person name="Hasebe M."/>
            <person name="Maruyama T."/>
            <person name="Minagawa J."/>
            <person name="Obokata J."/>
            <person name="Shigenobu S."/>
        </authorList>
    </citation>
    <scope>NUCLEOTIDE SEQUENCE [LARGE SCALE GENOMIC DNA]</scope>
</reference>
<proteinExistence type="predicted"/>